<dbReference type="Proteomes" id="UP001161247">
    <property type="component" value="Chromosome 5"/>
</dbReference>
<sequence length="87" mass="9686">MAADFLPKSDHGRRIFQKMTPCQICSLPSTVRNPTGIKRDNPIITIPPEQLHTTTSSNSILLLHQEAQLREDCAECGLAWHSGARFS</sequence>
<evidence type="ECO:0000313" key="2">
    <source>
        <dbReference type="Proteomes" id="UP001161247"/>
    </source>
</evidence>
<protein>
    <submittedName>
        <fullName evidence="1">OLC1v1005266C2</fullName>
    </submittedName>
</protein>
<reference evidence="1" key="1">
    <citation type="submission" date="2023-03" db="EMBL/GenBank/DDBJ databases">
        <authorList>
            <person name="Julca I."/>
        </authorList>
    </citation>
    <scope>NUCLEOTIDE SEQUENCE</scope>
</reference>
<accession>A0AAV1DGY8</accession>
<proteinExistence type="predicted"/>
<keyword evidence="2" id="KW-1185">Reference proteome</keyword>
<organism evidence="1 2">
    <name type="scientific">Oldenlandia corymbosa var. corymbosa</name>
    <dbReference type="NCBI Taxonomy" id="529605"/>
    <lineage>
        <taxon>Eukaryota</taxon>
        <taxon>Viridiplantae</taxon>
        <taxon>Streptophyta</taxon>
        <taxon>Embryophyta</taxon>
        <taxon>Tracheophyta</taxon>
        <taxon>Spermatophyta</taxon>
        <taxon>Magnoliopsida</taxon>
        <taxon>eudicotyledons</taxon>
        <taxon>Gunneridae</taxon>
        <taxon>Pentapetalae</taxon>
        <taxon>asterids</taxon>
        <taxon>lamiids</taxon>
        <taxon>Gentianales</taxon>
        <taxon>Rubiaceae</taxon>
        <taxon>Rubioideae</taxon>
        <taxon>Spermacoceae</taxon>
        <taxon>Hedyotis-Oldenlandia complex</taxon>
        <taxon>Oldenlandia</taxon>
    </lineage>
</organism>
<name>A0AAV1DGY8_OLDCO</name>
<dbReference type="AlphaFoldDB" id="A0AAV1DGY8"/>
<evidence type="ECO:0000313" key="1">
    <source>
        <dbReference type="EMBL" id="CAI9106183.1"/>
    </source>
</evidence>
<gene>
    <name evidence="1" type="ORF">OLC1_LOCUS14727</name>
</gene>
<dbReference type="EMBL" id="OX459122">
    <property type="protein sequence ID" value="CAI9106183.1"/>
    <property type="molecule type" value="Genomic_DNA"/>
</dbReference>